<dbReference type="Proteomes" id="UP000886653">
    <property type="component" value="Unassembled WGS sequence"/>
</dbReference>
<evidence type="ECO:0008006" key="12">
    <source>
        <dbReference type="Google" id="ProtNLM"/>
    </source>
</evidence>
<gene>
    <name evidence="10" type="ORF">CROQUDRAFT_714146</name>
</gene>
<comment type="similarity">
    <text evidence="2">Belongs to the oligopeptide OPT transporter family.</text>
</comment>
<keyword evidence="6" id="KW-0653">Protein transport</keyword>
<feature type="transmembrane region" description="Helical" evidence="9">
    <location>
        <begin position="87"/>
        <end position="110"/>
    </location>
</feature>
<accession>A0A9P6NTH1</accession>
<feature type="transmembrane region" description="Helical" evidence="9">
    <location>
        <begin position="397"/>
        <end position="419"/>
    </location>
</feature>
<feature type="transmembrane region" description="Helical" evidence="9">
    <location>
        <begin position="451"/>
        <end position="469"/>
    </location>
</feature>
<reference evidence="10" key="1">
    <citation type="submission" date="2013-11" db="EMBL/GenBank/DDBJ databases">
        <title>Genome sequence of the fusiform rust pathogen reveals effectors for host alternation and coevolution with pine.</title>
        <authorList>
            <consortium name="DOE Joint Genome Institute"/>
            <person name="Smith K."/>
            <person name="Pendleton A."/>
            <person name="Kubisiak T."/>
            <person name="Anderson C."/>
            <person name="Salamov A."/>
            <person name="Aerts A."/>
            <person name="Riley R."/>
            <person name="Clum A."/>
            <person name="Lindquist E."/>
            <person name="Ence D."/>
            <person name="Campbell M."/>
            <person name="Kronenberg Z."/>
            <person name="Feau N."/>
            <person name="Dhillon B."/>
            <person name="Hamelin R."/>
            <person name="Burleigh J."/>
            <person name="Smith J."/>
            <person name="Yandell M."/>
            <person name="Nelson C."/>
            <person name="Grigoriev I."/>
            <person name="Davis J."/>
        </authorList>
    </citation>
    <scope>NUCLEOTIDE SEQUENCE</scope>
    <source>
        <strain evidence="10">G11</strain>
    </source>
</reference>
<keyword evidence="7 9" id="KW-1133">Transmembrane helix</keyword>
<evidence type="ECO:0000256" key="1">
    <source>
        <dbReference type="ARBA" id="ARBA00004141"/>
    </source>
</evidence>
<feature type="transmembrane region" description="Helical" evidence="9">
    <location>
        <begin position="537"/>
        <end position="556"/>
    </location>
</feature>
<organism evidence="10 11">
    <name type="scientific">Cronartium quercuum f. sp. fusiforme G11</name>
    <dbReference type="NCBI Taxonomy" id="708437"/>
    <lineage>
        <taxon>Eukaryota</taxon>
        <taxon>Fungi</taxon>
        <taxon>Dikarya</taxon>
        <taxon>Basidiomycota</taxon>
        <taxon>Pucciniomycotina</taxon>
        <taxon>Pucciniomycetes</taxon>
        <taxon>Pucciniales</taxon>
        <taxon>Coleosporiaceae</taxon>
        <taxon>Cronartium</taxon>
    </lineage>
</organism>
<evidence type="ECO:0000256" key="7">
    <source>
        <dbReference type="ARBA" id="ARBA00022989"/>
    </source>
</evidence>
<feature type="transmembrane region" description="Helical" evidence="9">
    <location>
        <begin position="318"/>
        <end position="339"/>
    </location>
</feature>
<keyword evidence="5" id="KW-0571">Peptide transport</keyword>
<keyword evidence="8 9" id="KW-0472">Membrane</keyword>
<evidence type="ECO:0000313" key="10">
    <source>
        <dbReference type="EMBL" id="KAG0149180.1"/>
    </source>
</evidence>
<evidence type="ECO:0000313" key="11">
    <source>
        <dbReference type="Proteomes" id="UP000886653"/>
    </source>
</evidence>
<feature type="transmembrane region" description="Helical" evidence="9">
    <location>
        <begin position="249"/>
        <end position="270"/>
    </location>
</feature>
<evidence type="ECO:0000256" key="3">
    <source>
        <dbReference type="ARBA" id="ARBA00022448"/>
    </source>
</evidence>
<evidence type="ECO:0000256" key="8">
    <source>
        <dbReference type="ARBA" id="ARBA00023136"/>
    </source>
</evidence>
<dbReference type="Pfam" id="PF03169">
    <property type="entry name" value="OPT"/>
    <property type="match status" value="2"/>
</dbReference>
<evidence type="ECO:0000256" key="6">
    <source>
        <dbReference type="ARBA" id="ARBA00022927"/>
    </source>
</evidence>
<comment type="subcellular location">
    <subcellularLocation>
        <location evidence="1">Membrane</location>
        <topology evidence="1">Multi-pass membrane protein</topology>
    </subcellularLocation>
</comment>
<evidence type="ECO:0000256" key="5">
    <source>
        <dbReference type="ARBA" id="ARBA00022856"/>
    </source>
</evidence>
<dbReference type="GO" id="GO:0035673">
    <property type="term" value="F:oligopeptide transmembrane transporter activity"/>
    <property type="evidence" value="ECO:0007669"/>
    <property type="project" value="InterPro"/>
</dbReference>
<name>A0A9P6NTH1_9BASI</name>
<dbReference type="GO" id="GO:0016020">
    <property type="term" value="C:membrane"/>
    <property type="evidence" value="ECO:0007669"/>
    <property type="project" value="UniProtKB-SubCell"/>
</dbReference>
<keyword evidence="3" id="KW-0813">Transport</keyword>
<evidence type="ECO:0000256" key="2">
    <source>
        <dbReference type="ARBA" id="ARBA00008807"/>
    </source>
</evidence>
<dbReference type="InterPro" id="IPR004813">
    <property type="entry name" value="OPT"/>
</dbReference>
<dbReference type="PANTHER" id="PTHR22601">
    <property type="entry name" value="ISP4 LIKE PROTEIN"/>
    <property type="match status" value="1"/>
</dbReference>
<feature type="transmembrane region" description="Helical" evidence="9">
    <location>
        <begin position="686"/>
        <end position="706"/>
    </location>
</feature>
<feature type="transmembrane region" description="Helical" evidence="9">
    <location>
        <begin position="481"/>
        <end position="506"/>
    </location>
</feature>
<dbReference type="EMBL" id="MU167230">
    <property type="protein sequence ID" value="KAG0149180.1"/>
    <property type="molecule type" value="Genomic_DNA"/>
</dbReference>
<feature type="transmembrane region" description="Helical" evidence="9">
    <location>
        <begin position="155"/>
        <end position="175"/>
    </location>
</feature>
<evidence type="ECO:0000256" key="9">
    <source>
        <dbReference type="SAM" id="Phobius"/>
    </source>
</evidence>
<protein>
    <recommendedName>
        <fullName evidence="12">Oligopeptide transporter</fullName>
    </recommendedName>
</protein>
<sequence length="735" mass="80629">MTPLNEHSDPSLDFESDRQASQTLPDHLLKSKAPIADSKEITFEGKVIRCGGSEDFIKGSSNDEKGLLASPAVASQELVDEPEIYTVTVRSCIIGIAVAVFGASVAQLFVFKPVSLHVPGLFVELACYIFGVLLAKIPGPLWWNPGPISSKEVTFASIMAISASIDAIAVQMLIAQDLYFDRPVSPLLALATMLSSQLIGFFWAGLLRPLLIYPANAIFPEMLPSVALLRSLAGNSEICKEKVRYFKKVILYISLYEVIPTYIAPALQAVSLWCLTLPKSPIVTQLFGGSRINEGMGLFALTFDWTTLSYYGPLYTPLVAQINQWVAVLCSIFIFMAAYRYDWFGGGLKHGFPFVSYSLLDSNGKIYNTTASIWPNGTENVDAVRQMGLPRIATTVLLGKAFTCMGAAAAFTSAFLYHWRDMKAVISRTGEAASKEDPHRTITKQYRQFPAYAYVIILAISVALALLASQFSRSGLSVGGMLISLLVAGIVSISAGFVLASSGIWLSIIPPIQLLGGVMFSGNALANFWFTTTQAMSVVLGQLFGSILGTFVNYAVAMSILKNERDVLISKNGNGVFSGVHFLSFESQAVSWGIFTQRLYMPGKQYAVVIYCMIIGVFLPLPIYFLHKWKPRLGFKNIDIAVMSKGFSTLTGNLSSGQMMAIMVGVWSQFYMKRYHKRWFHTYNDILNAALMGGTQITILLLVLFFQGGVGWNVKFPNYFLNPSGPVDYCSMDDD</sequence>
<feature type="transmembrane region" description="Helical" evidence="9">
    <location>
        <begin position="646"/>
        <end position="666"/>
    </location>
</feature>
<dbReference type="AlphaFoldDB" id="A0A9P6NTH1"/>
<dbReference type="InterPro" id="IPR004648">
    <property type="entry name" value="Oligpept_transpt"/>
</dbReference>
<keyword evidence="4 9" id="KW-0812">Transmembrane</keyword>
<evidence type="ECO:0000256" key="4">
    <source>
        <dbReference type="ARBA" id="ARBA00022692"/>
    </source>
</evidence>
<comment type="caution">
    <text evidence="10">The sequence shown here is derived from an EMBL/GenBank/DDBJ whole genome shotgun (WGS) entry which is preliminary data.</text>
</comment>
<feature type="transmembrane region" description="Helical" evidence="9">
    <location>
        <begin position="122"/>
        <end position="143"/>
    </location>
</feature>
<dbReference type="OrthoDB" id="9986677at2759"/>
<feature type="transmembrane region" description="Helical" evidence="9">
    <location>
        <begin position="607"/>
        <end position="626"/>
    </location>
</feature>
<proteinExistence type="inferred from homology"/>
<dbReference type="GO" id="GO:0015031">
    <property type="term" value="P:protein transport"/>
    <property type="evidence" value="ECO:0007669"/>
    <property type="project" value="UniProtKB-KW"/>
</dbReference>
<feature type="transmembrane region" description="Helical" evidence="9">
    <location>
        <begin position="187"/>
        <end position="204"/>
    </location>
</feature>
<keyword evidence="11" id="KW-1185">Reference proteome</keyword>
<feature type="transmembrane region" description="Helical" evidence="9">
    <location>
        <begin position="512"/>
        <end position="530"/>
    </location>
</feature>